<feature type="domain" description="HTH lysR-type" evidence="5">
    <location>
        <begin position="1"/>
        <end position="58"/>
    </location>
</feature>
<accession>A0A7Y9LQ59</accession>
<dbReference type="PANTHER" id="PTHR30419">
    <property type="entry name" value="HTH-TYPE TRANSCRIPTIONAL REGULATOR YBHD"/>
    <property type="match status" value="1"/>
</dbReference>
<dbReference type="GO" id="GO:0003700">
    <property type="term" value="F:DNA-binding transcription factor activity"/>
    <property type="evidence" value="ECO:0007669"/>
    <property type="project" value="InterPro"/>
</dbReference>
<dbReference type="InterPro" id="IPR005119">
    <property type="entry name" value="LysR_subst-bd"/>
</dbReference>
<dbReference type="PANTHER" id="PTHR30419:SF30">
    <property type="entry name" value="LYSR FAMILY TRANSCRIPTIONAL REGULATOR"/>
    <property type="match status" value="1"/>
</dbReference>
<keyword evidence="7" id="KW-1185">Reference proteome</keyword>
<evidence type="ECO:0000313" key="7">
    <source>
        <dbReference type="Proteomes" id="UP000542125"/>
    </source>
</evidence>
<evidence type="ECO:0000259" key="5">
    <source>
        <dbReference type="PROSITE" id="PS50931"/>
    </source>
</evidence>
<reference evidence="6 7" key="1">
    <citation type="submission" date="2020-07" db="EMBL/GenBank/DDBJ databases">
        <title>Genomic Encyclopedia of Type Strains, Phase IV (KMG-V): Genome sequencing to study the core and pangenomes of soil and plant-associated prokaryotes.</title>
        <authorList>
            <person name="Whitman W."/>
        </authorList>
    </citation>
    <scope>NUCLEOTIDE SEQUENCE [LARGE SCALE GENOMIC DNA]</scope>
    <source>
        <strain evidence="6 7">SAS40</strain>
    </source>
</reference>
<dbReference type="InterPro" id="IPR000847">
    <property type="entry name" value="LysR_HTH_N"/>
</dbReference>
<evidence type="ECO:0000256" key="1">
    <source>
        <dbReference type="ARBA" id="ARBA00009437"/>
    </source>
</evidence>
<keyword evidence="2" id="KW-0805">Transcription regulation</keyword>
<dbReference type="EMBL" id="JACBYR010000002">
    <property type="protein sequence ID" value="NYE85573.1"/>
    <property type="molecule type" value="Genomic_DNA"/>
</dbReference>
<dbReference type="Gene3D" id="3.40.190.10">
    <property type="entry name" value="Periplasmic binding protein-like II"/>
    <property type="match status" value="1"/>
</dbReference>
<dbReference type="InterPro" id="IPR036390">
    <property type="entry name" value="WH_DNA-bd_sf"/>
</dbReference>
<dbReference type="SUPFAM" id="SSF46785">
    <property type="entry name" value="Winged helix' DNA-binding domain"/>
    <property type="match status" value="1"/>
</dbReference>
<organism evidence="6 7">
    <name type="scientific">Pigmentiphaga litoralis</name>
    <dbReference type="NCBI Taxonomy" id="516702"/>
    <lineage>
        <taxon>Bacteria</taxon>
        <taxon>Pseudomonadati</taxon>
        <taxon>Pseudomonadota</taxon>
        <taxon>Betaproteobacteria</taxon>
        <taxon>Burkholderiales</taxon>
        <taxon>Alcaligenaceae</taxon>
        <taxon>Pigmentiphaga</taxon>
    </lineage>
</organism>
<comment type="caution">
    <text evidence="6">The sequence shown here is derived from an EMBL/GenBank/DDBJ whole genome shotgun (WGS) entry which is preliminary data.</text>
</comment>
<name>A0A7Y9LQ59_9BURK</name>
<dbReference type="Gene3D" id="1.10.10.10">
    <property type="entry name" value="Winged helix-like DNA-binding domain superfamily/Winged helix DNA-binding domain"/>
    <property type="match status" value="1"/>
</dbReference>
<dbReference type="PROSITE" id="PS50931">
    <property type="entry name" value="HTH_LYSR"/>
    <property type="match status" value="1"/>
</dbReference>
<evidence type="ECO:0000256" key="4">
    <source>
        <dbReference type="ARBA" id="ARBA00023163"/>
    </source>
</evidence>
<gene>
    <name evidence="6" type="ORF">FHW18_004880</name>
</gene>
<keyword evidence="4" id="KW-0804">Transcription</keyword>
<sequence length="312" mass="34326">MKLHHLRDVIAVAEAGSLRAASRKSGLSQSTMTKSIQYLEKEIGAPIFERQQRGTVLTPLGALFVQRARVATGELSRAREEIQQHLGGGDGRVVACLSTVPHMALLPEVLPQFLERYPRVQLSVVEGLGFSAAETAMRDGEIDFYIGLGPSHSLPGEFVLEKLFDNERCVVCRKGHPQAEATSLKALMDDRWSMSSPAFDDEEFAALFQRHGLPVPASRTFGGSILGQIVFVLHADILAIVPRQWLAFAPLQGWIQEVPIKEKIGAPAIVMVRRASLPLTPAAEYFCDLVRRASRHMPEQLTTMPALETRVG</sequence>
<dbReference type="Pfam" id="PF03466">
    <property type="entry name" value="LysR_substrate"/>
    <property type="match status" value="1"/>
</dbReference>
<evidence type="ECO:0000313" key="6">
    <source>
        <dbReference type="EMBL" id="NYE85573.1"/>
    </source>
</evidence>
<evidence type="ECO:0000256" key="2">
    <source>
        <dbReference type="ARBA" id="ARBA00023015"/>
    </source>
</evidence>
<dbReference type="GO" id="GO:0005829">
    <property type="term" value="C:cytosol"/>
    <property type="evidence" value="ECO:0007669"/>
    <property type="project" value="TreeGrafter"/>
</dbReference>
<protein>
    <submittedName>
        <fullName evidence="6">DNA-binding transcriptional LysR family regulator</fullName>
    </submittedName>
</protein>
<dbReference type="Pfam" id="PF00126">
    <property type="entry name" value="HTH_1"/>
    <property type="match status" value="1"/>
</dbReference>
<dbReference type="SUPFAM" id="SSF53850">
    <property type="entry name" value="Periplasmic binding protein-like II"/>
    <property type="match status" value="1"/>
</dbReference>
<dbReference type="InterPro" id="IPR050950">
    <property type="entry name" value="HTH-type_LysR_regulators"/>
</dbReference>
<dbReference type="AlphaFoldDB" id="A0A7Y9LQ59"/>
<dbReference type="InterPro" id="IPR036388">
    <property type="entry name" value="WH-like_DNA-bd_sf"/>
</dbReference>
<dbReference type="Proteomes" id="UP000542125">
    <property type="component" value="Unassembled WGS sequence"/>
</dbReference>
<comment type="similarity">
    <text evidence="1">Belongs to the LysR transcriptional regulatory family.</text>
</comment>
<dbReference type="RefSeq" id="WP_179589612.1">
    <property type="nucleotide sequence ID" value="NZ_JACBYR010000002.1"/>
</dbReference>
<keyword evidence="3 6" id="KW-0238">DNA-binding</keyword>
<evidence type="ECO:0000256" key="3">
    <source>
        <dbReference type="ARBA" id="ARBA00023125"/>
    </source>
</evidence>
<proteinExistence type="inferred from homology"/>
<dbReference type="GO" id="GO:0003677">
    <property type="term" value="F:DNA binding"/>
    <property type="evidence" value="ECO:0007669"/>
    <property type="project" value="UniProtKB-KW"/>
</dbReference>